<dbReference type="PROSITE" id="PS51186">
    <property type="entry name" value="GNAT"/>
    <property type="match status" value="1"/>
</dbReference>
<sequence length="171" mass="18898">MNERYETGLIIRAARREDGGDLTLMANLPGVRHGTARLPFTTQSAIEGRLEAPGVNLLVAELEGTVVAQAFLMQQSGRRSHVGYTGIYVHDDHTGQGIGTKLIEALLDLADNWLGLRRMELTVNVDNADAVKLYERFGFEREGTKRGDILRDGAFVDCHMMARLKDAPSFV</sequence>
<proteinExistence type="predicted"/>
<dbReference type="SUPFAM" id="SSF55729">
    <property type="entry name" value="Acyl-CoA N-acyltransferases (Nat)"/>
    <property type="match status" value="1"/>
</dbReference>
<dbReference type="Pfam" id="PF00583">
    <property type="entry name" value="Acetyltransf_1"/>
    <property type="match status" value="1"/>
</dbReference>
<dbReference type="Proteomes" id="UP000777935">
    <property type="component" value="Unassembled WGS sequence"/>
</dbReference>
<gene>
    <name evidence="4" type="ORF">HRQ87_15505</name>
</gene>
<feature type="domain" description="N-acetyltransferase" evidence="3">
    <location>
        <begin position="9"/>
        <end position="162"/>
    </location>
</feature>
<accession>A0ABX2IW16</accession>
<evidence type="ECO:0000313" key="4">
    <source>
        <dbReference type="EMBL" id="NSX56201.1"/>
    </source>
</evidence>
<evidence type="ECO:0000256" key="1">
    <source>
        <dbReference type="ARBA" id="ARBA00022679"/>
    </source>
</evidence>
<dbReference type="InterPro" id="IPR000182">
    <property type="entry name" value="GNAT_dom"/>
</dbReference>
<dbReference type="PANTHER" id="PTHR43420">
    <property type="entry name" value="ACETYLTRANSFERASE"/>
    <property type="match status" value="1"/>
</dbReference>
<reference evidence="4 5" key="1">
    <citation type="submission" date="2020-06" db="EMBL/GenBank/DDBJ databases">
        <title>Sulfitobacter algicola sp. nov., isolated from green algae.</title>
        <authorList>
            <person name="Wang C."/>
        </authorList>
    </citation>
    <scope>NUCLEOTIDE SEQUENCE [LARGE SCALE GENOMIC DNA]</scope>
    <source>
        <strain evidence="4 5">1151</strain>
    </source>
</reference>
<dbReference type="PANTHER" id="PTHR43420:SF47">
    <property type="entry name" value="N-ACETYLTRANSFERASE DOMAIN-CONTAINING PROTEIN"/>
    <property type="match status" value="1"/>
</dbReference>
<dbReference type="RefSeq" id="WP_174139353.1">
    <property type="nucleotide sequence ID" value="NZ_JABUFE010000010.1"/>
</dbReference>
<dbReference type="EMBL" id="JABUFE010000010">
    <property type="protein sequence ID" value="NSX56201.1"/>
    <property type="molecule type" value="Genomic_DNA"/>
</dbReference>
<evidence type="ECO:0000259" key="3">
    <source>
        <dbReference type="PROSITE" id="PS51186"/>
    </source>
</evidence>
<keyword evidence="1" id="KW-0808">Transferase</keyword>
<dbReference type="InterPro" id="IPR050680">
    <property type="entry name" value="YpeA/RimI_acetyltransf"/>
</dbReference>
<dbReference type="Gene3D" id="3.40.630.30">
    <property type="match status" value="1"/>
</dbReference>
<evidence type="ECO:0000313" key="5">
    <source>
        <dbReference type="Proteomes" id="UP000777935"/>
    </source>
</evidence>
<protein>
    <submittedName>
        <fullName evidence="4">GNAT family N-acetyltransferase</fullName>
    </submittedName>
</protein>
<dbReference type="CDD" id="cd04301">
    <property type="entry name" value="NAT_SF"/>
    <property type="match status" value="1"/>
</dbReference>
<name>A0ABX2IW16_9RHOB</name>
<dbReference type="InterPro" id="IPR016181">
    <property type="entry name" value="Acyl_CoA_acyltransferase"/>
</dbReference>
<organism evidence="4 5">
    <name type="scientific">Parasulfitobacter algicola</name>
    <dbReference type="NCBI Taxonomy" id="2614809"/>
    <lineage>
        <taxon>Bacteria</taxon>
        <taxon>Pseudomonadati</taxon>
        <taxon>Pseudomonadota</taxon>
        <taxon>Alphaproteobacteria</taxon>
        <taxon>Rhodobacterales</taxon>
        <taxon>Roseobacteraceae</taxon>
        <taxon>Parasulfitobacter</taxon>
    </lineage>
</organism>
<keyword evidence="5" id="KW-1185">Reference proteome</keyword>
<evidence type="ECO:0000256" key="2">
    <source>
        <dbReference type="ARBA" id="ARBA00023315"/>
    </source>
</evidence>
<comment type="caution">
    <text evidence="4">The sequence shown here is derived from an EMBL/GenBank/DDBJ whole genome shotgun (WGS) entry which is preliminary data.</text>
</comment>
<keyword evidence="2" id="KW-0012">Acyltransferase</keyword>